<evidence type="ECO:0000313" key="3">
    <source>
        <dbReference type="Proteomes" id="UP001231189"/>
    </source>
</evidence>
<organism evidence="2 3">
    <name type="scientific">Lolium multiflorum</name>
    <name type="common">Italian ryegrass</name>
    <name type="synonym">Lolium perenne subsp. multiflorum</name>
    <dbReference type="NCBI Taxonomy" id="4521"/>
    <lineage>
        <taxon>Eukaryota</taxon>
        <taxon>Viridiplantae</taxon>
        <taxon>Streptophyta</taxon>
        <taxon>Embryophyta</taxon>
        <taxon>Tracheophyta</taxon>
        <taxon>Spermatophyta</taxon>
        <taxon>Magnoliopsida</taxon>
        <taxon>Liliopsida</taxon>
        <taxon>Poales</taxon>
        <taxon>Poaceae</taxon>
        <taxon>BOP clade</taxon>
        <taxon>Pooideae</taxon>
        <taxon>Poodae</taxon>
        <taxon>Poeae</taxon>
        <taxon>Poeae Chloroplast Group 2 (Poeae type)</taxon>
        <taxon>Loliodinae</taxon>
        <taxon>Loliinae</taxon>
        <taxon>Lolium</taxon>
    </lineage>
</organism>
<feature type="compositionally biased region" description="Basic and acidic residues" evidence="1">
    <location>
        <begin position="161"/>
        <end position="170"/>
    </location>
</feature>
<proteinExistence type="predicted"/>
<gene>
    <name evidence="2" type="ORF">QYE76_026005</name>
</gene>
<feature type="compositionally biased region" description="Polar residues" evidence="1">
    <location>
        <begin position="141"/>
        <end position="155"/>
    </location>
</feature>
<evidence type="ECO:0000256" key="1">
    <source>
        <dbReference type="SAM" id="MobiDB-lite"/>
    </source>
</evidence>
<dbReference type="Proteomes" id="UP001231189">
    <property type="component" value="Unassembled WGS sequence"/>
</dbReference>
<reference evidence="2" key="1">
    <citation type="submission" date="2023-07" db="EMBL/GenBank/DDBJ databases">
        <title>A chromosome-level genome assembly of Lolium multiflorum.</title>
        <authorList>
            <person name="Chen Y."/>
            <person name="Copetti D."/>
            <person name="Kolliker R."/>
            <person name="Studer B."/>
        </authorList>
    </citation>
    <scope>NUCLEOTIDE SEQUENCE</scope>
    <source>
        <strain evidence="2">02402/16</strain>
        <tissue evidence="2">Leaf</tissue>
    </source>
</reference>
<comment type="caution">
    <text evidence="2">The sequence shown here is derived from an EMBL/GenBank/DDBJ whole genome shotgun (WGS) entry which is preliminary data.</text>
</comment>
<evidence type="ECO:0000313" key="2">
    <source>
        <dbReference type="EMBL" id="KAK1620488.1"/>
    </source>
</evidence>
<protein>
    <recommendedName>
        <fullName evidence="4">Myb/SANT-like domain-containing protein</fullName>
    </recommendedName>
</protein>
<dbReference type="AlphaFoldDB" id="A0AAD8RJP5"/>
<keyword evidence="3" id="KW-1185">Reference proteome</keyword>
<name>A0AAD8RJP5_LOLMU</name>
<dbReference type="EMBL" id="JAUUTY010000006">
    <property type="protein sequence ID" value="KAK1620488.1"/>
    <property type="molecule type" value="Genomic_DNA"/>
</dbReference>
<sequence length="272" mass="30589">MEWFSFMSSFVLEKMCTLITCRVRTDKGFKEVHLTGVAKALFERYGVDVSSTQVYNHLRKRHQMCLIVSRLRDLSGAKWCDDTKCIILEAEHYCGHVADHPRDAEFLNVPIANYDEMHANFSFGLTTGKYAMGSSEPLGTATATSSPEDATTSDTVILDGPPEKAVDVPDKQTAGKRKRCTFADDDMAAFTNMTVVVKDATQAIRDNKPTNMHPDVYNAAMDMLGFTEEDLMVALSHLVDHKAHGYSFVGMNDPHCILWLRKYDLAKYHYNP</sequence>
<evidence type="ECO:0008006" key="4">
    <source>
        <dbReference type="Google" id="ProtNLM"/>
    </source>
</evidence>
<dbReference type="PANTHER" id="PTHR47127">
    <property type="entry name" value="10A19I.15"/>
    <property type="match status" value="1"/>
</dbReference>
<feature type="region of interest" description="Disordered" evidence="1">
    <location>
        <begin position="136"/>
        <end position="172"/>
    </location>
</feature>
<accession>A0AAD8RJP5</accession>